<organism evidence="2 3">
    <name type="scientific">Stieleria maiorica</name>
    <dbReference type="NCBI Taxonomy" id="2795974"/>
    <lineage>
        <taxon>Bacteria</taxon>
        <taxon>Pseudomonadati</taxon>
        <taxon>Planctomycetota</taxon>
        <taxon>Planctomycetia</taxon>
        <taxon>Pirellulales</taxon>
        <taxon>Pirellulaceae</taxon>
        <taxon>Stieleria</taxon>
    </lineage>
</organism>
<dbReference type="AlphaFoldDB" id="A0A5B9M645"/>
<gene>
    <name evidence="2" type="ORF">Mal15_03160</name>
</gene>
<name>A0A5B9M645_9BACT</name>
<evidence type="ECO:0000256" key="1">
    <source>
        <dbReference type="SAM" id="SignalP"/>
    </source>
</evidence>
<feature type="signal peptide" evidence="1">
    <location>
        <begin position="1"/>
        <end position="22"/>
    </location>
</feature>
<proteinExistence type="predicted"/>
<evidence type="ECO:0000313" key="3">
    <source>
        <dbReference type="Proteomes" id="UP000321353"/>
    </source>
</evidence>
<dbReference type="EMBL" id="CP036264">
    <property type="protein sequence ID" value="QEF96289.1"/>
    <property type="molecule type" value="Genomic_DNA"/>
</dbReference>
<keyword evidence="3" id="KW-1185">Reference proteome</keyword>
<accession>A0A5B9M645</accession>
<feature type="chain" id="PRO_5022934612" description="Outer membrane lipoprotein-sorting protein" evidence="1">
    <location>
        <begin position="23"/>
        <end position="280"/>
    </location>
</feature>
<keyword evidence="1" id="KW-0732">Signal</keyword>
<protein>
    <recommendedName>
        <fullName evidence="4">Outer membrane lipoprotein-sorting protein</fullName>
    </recommendedName>
</protein>
<dbReference type="Proteomes" id="UP000321353">
    <property type="component" value="Chromosome"/>
</dbReference>
<evidence type="ECO:0000313" key="2">
    <source>
        <dbReference type="EMBL" id="QEF96289.1"/>
    </source>
</evidence>
<dbReference type="KEGG" id="smam:Mal15_03160"/>
<evidence type="ECO:0008006" key="4">
    <source>
        <dbReference type="Google" id="ProtNLM"/>
    </source>
</evidence>
<sequence length="280" mass="31305" precursor="true">MQRCNFLLATAIIFAGAAAAIADDTFTLQDAVNRFAEARRAITSYDLSISANVDDAAGPIRLTNGETYVPTERLVAFTIDIVADIKRGQMLVARLYRTEEIATGKRENERWQVWMTDARQSDDQHYGPGRLLSGGTRGTKPEFFDPLALGLGLGGEYGRGTPLAEIVKNYAHWNPWKARQMDNGALGFGSVDHLYLAFDPQKGWSPVELHSKQGNSTPFEIKLELAKVNGHWLPATARVITGDQRQQLTFNWNSINRAVDHRFSIDDIANRYQIKAPRNR</sequence>
<reference evidence="2 3" key="1">
    <citation type="submission" date="2019-02" db="EMBL/GenBank/DDBJ databases">
        <title>Planctomycetal bacteria perform biofilm scaping via a novel small molecule.</title>
        <authorList>
            <person name="Jeske O."/>
            <person name="Boedeker C."/>
            <person name="Wiegand S."/>
            <person name="Breitling P."/>
            <person name="Kallscheuer N."/>
            <person name="Jogler M."/>
            <person name="Rohde M."/>
            <person name="Petersen J."/>
            <person name="Medema M.H."/>
            <person name="Surup F."/>
            <person name="Jogler C."/>
        </authorList>
    </citation>
    <scope>NUCLEOTIDE SEQUENCE [LARGE SCALE GENOMIC DNA]</scope>
    <source>
        <strain evidence="2 3">Mal15</strain>
    </source>
</reference>
<dbReference type="RefSeq" id="WP_147866122.1">
    <property type="nucleotide sequence ID" value="NZ_CP036264.1"/>
</dbReference>